<accession>A0A1I2BUV3</accession>
<protein>
    <submittedName>
        <fullName evidence="3">NADPH:quinone reductase</fullName>
    </submittedName>
</protein>
<proteinExistence type="predicted"/>
<dbReference type="InterPro" id="IPR020843">
    <property type="entry name" value="ER"/>
</dbReference>
<dbReference type="PANTHER" id="PTHR44154:SF1">
    <property type="entry name" value="QUINONE OXIDOREDUCTASE"/>
    <property type="match status" value="1"/>
</dbReference>
<organism evidence="3 4">
    <name type="scientific">Sulfitobacter brevis</name>
    <dbReference type="NCBI Taxonomy" id="74348"/>
    <lineage>
        <taxon>Bacteria</taxon>
        <taxon>Pseudomonadati</taxon>
        <taxon>Pseudomonadota</taxon>
        <taxon>Alphaproteobacteria</taxon>
        <taxon>Rhodobacterales</taxon>
        <taxon>Roseobacteraceae</taxon>
        <taxon>Sulfitobacter</taxon>
    </lineage>
</organism>
<evidence type="ECO:0000313" key="4">
    <source>
        <dbReference type="Proteomes" id="UP000198977"/>
    </source>
</evidence>
<dbReference type="Gene3D" id="3.40.50.720">
    <property type="entry name" value="NAD(P)-binding Rossmann-like Domain"/>
    <property type="match status" value="1"/>
</dbReference>
<dbReference type="GO" id="GO:0016491">
    <property type="term" value="F:oxidoreductase activity"/>
    <property type="evidence" value="ECO:0007669"/>
    <property type="project" value="InterPro"/>
</dbReference>
<feature type="domain" description="Enoyl reductase (ER)" evidence="2">
    <location>
        <begin position="12"/>
        <end position="329"/>
    </location>
</feature>
<dbReference type="PANTHER" id="PTHR44154">
    <property type="entry name" value="QUINONE OXIDOREDUCTASE"/>
    <property type="match status" value="1"/>
</dbReference>
<dbReference type="STRING" id="74348.SAMN04488523_108211"/>
<keyword evidence="4" id="KW-1185">Reference proteome</keyword>
<evidence type="ECO:0000259" key="2">
    <source>
        <dbReference type="SMART" id="SM00829"/>
    </source>
</evidence>
<dbReference type="InterPro" id="IPR051603">
    <property type="entry name" value="Zinc-ADH_QOR/CCCR"/>
</dbReference>
<dbReference type="Proteomes" id="UP000198977">
    <property type="component" value="Unassembled WGS sequence"/>
</dbReference>
<dbReference type="InterPro" id="IPR013149">
    <property type="entry name" value="ADH-like_C"/>
</dbReference>
<dbReference type="Gene3D" id="3.90.180.10">
    <property type="entry name" value="Medium-chain alcohol dehydrogenases, catalytic domain"/>
    <property type="match status" value="1"/>
</dbReference>
<gene>
    <name evidence="3" type="ORF">SAMN04488523_108211</name>
</gene>
<dbReference type="EMBL" id="FOMW01000008">
    <property type="protein sequence ID" value="SFE59708.1"/>
    <property type="molecule type" value="Genomic_DNA"/>
</dbReference>
<dbReference type="InterPro" id="IPR036291">
    <property type="entry name" value="NAD(P)-bd_dom_sf"/>
</dbReference>
<name>A0A1I2BUV3_9RHOB</name>
<evidence type="ECO:0000256" key="1">
    <source>
        <dbReference type="ARBA" id="ARBA00022857"/>
    </source>
</evidence>
<reference evidence="3 4" key="1">
    <citation type="submission" date="2016-10" db="EMBL/GenBank/DDBJ databases">
        <authorList>
            <person name="de Groot N.N."/>
        </authorList>
    </citation>
    <scope>NUCLEOTIDE SEQUENCE [LARGE SCALE GENOMIC DNA]</scope>
    <source>
        <strain evidence="3 4">DSM 11443</strain>
    </source>
</reference>
<dbReference type="SUPFAM" id="SSF51735">
    <property type="entry name" value="NAD(P)-binding Rossmann-fold domains"/>
    <property type="match status" value="1"/>
</dbReference>
<dbReference type="InterPro" id="IPR013154">
    <property type="entry name" value="ADH-like_N"/>
</dbReference>
<dbReference type="SMART" id="SM00829">
    <property type="entry name" value="PKS_ER"/>
    <property type="match status" value="1"/>
</dbReference>
<dbReference type="InterPro" id="IPR011032">
    <property type="entry name" value="GroES-like_sf"/>
</dbReference>
<keyword evidence="1" id="KW-0521">NADP</keyword>
<dbReference type="CDD" id="cd08253">
    <property type="entry name" value="zeta_crystallin"/>
    <property type="match status" value="1"/>
</dbReference>
<sequence>MQAAVYSQTGPAAEVLSVIDMPDPTPARGEVLVRVHASGVNPADVKRRAGWNGMQMAHDMVIPHCDGAGIIEAVGEGVDPARIGERAWMWNAQGGYGEIGRAFGTAAELIALPSMQAVHLPDGLGFAEGACLGVPGLTAWLLVLADGPVQGKTVLIQGAAGAVGHMAAQMAVFSRANVIAVVSSAEAADGILELGAIQTINRHEEDVAARVNELTEGQGVDRIIEVDFAANLETDIACLAAHGMIASYSCSSNPTPVLPYYKLADLGAMIRFVQGFRLTSSQRQQAEATLNELAECGALVPSIGAEFSLSDIASAHDHVARGALGQTVINLITRD</sequence>
<dbReference type="SUPFAM" id="SSF50129">
    <property type="entry name" value="GroES-like"/>
    <property type="match status" value="1"/>
</dbReference>
<dbReference type="Pfam" id="PF08240">
    <property type="entry name" value="ADH_N"/>
    <property type="match status" value="1"/>
</dbReference>
<evidence type="ECO:0000313" key="3">
    <source>
        <dbReference type="EMBL" id="SFE59708.1"/>
    </source>
</evidence>
<dbReference type="AlphaFoldDB" id="A0A1I2BUV3"/>
<dbReference type="Pfam" id="PF00107">
    <property type="entry name" value="ADH_zinc_N"/>
    <property type="match status" value="1"/>
</dbReference>